<organism evidence="1 2">
    <name type="scientific">Zostera marina</name>
    <name type="common">Eelgrass</name>
    <dbReference type="NCBI Taxonomy" id="29655"/>
    <lineage>
        <taxon>Eukaryota</taxon>
        <taxon>Viridiplantae</taxon>
        <taxon>Streptophyta</taxon>
        <taxon>Embryophyta</taxon>
        <taxon>Tracheophyta</taxon>
        <taxon>Spermatophyta</taxon>
        <taxon>Magnoliopsida</taxon>
        <taxon>Liliopsida</taxon>
        <taxon>Zosteraceae</taxon>
        <taxon>Zostera</taxon>
    </lineage>
</organism>
<name>A0A0K9PE38_ZOSMR</name>
<protein>
    <submittedName>
        <fullName evidence="1">Uncharacterized protein</fullName>
    </submittedName>
</protein>
<evidence type="ECO:0000313" key="2">
    <source>
        <dbReference type="Proteomes" id="UP000036987"/>
    </source>
</evidence>
<gene>
    <name evidence="1" type="ORF">ZOSMA_299G00020</name>
</gene>
<sequence length="41" mass="5027">MDNDHEIHNGYWTDNKLTTQEMTTITRLQYRIFFGQISIFF</sequence>
<comment type="caution">
    <text evidence="1">The sequence shown here is derived from an EMBL/GenBank/DDBJ whole genome shotgun (WGS) entry which is preliminary data.</text>
</comment>
<dbReference type="EMBL" id="LFYR01000979">
    <property type="protein sequence ID" value="KMZ66512.1"/>
    <property type="molecule type" value="Genomic_DNA"/>
</dbReference>
<dbReference type="Proteomes" id="UP000036987">
    <property type="component" value="Unassembled WGS sequence"/>
</dbReference>
<evidence type="ECO:0000313" key="1">
    <source>
        <dbReference type="EMBL" id="KMZ66512.1"/>
    </source>
</evidence>
<keyword evidence="2" id="KW-1185">Reference proteome</keyword>
<reference evidence="2" key="1">
    <citation type="journal article" date="2016" name="Nature">
        <title>The genome of the seagrass Zostera marina reveals angiosperm adaptation to the sea.</title>
        <authorList>
            <person name="Olsen J.L."/>
            <person name="Rouze P."/>
            <person name="Verhelst B."/>
            <person name="Lin Y.-C."/>
            <person name="Bayer T."/>
            <person name="Collen J."/>
            <person name="Dattolo E."/>
            <person name="De Paoli E."/>
            <person name="Dittami S."/>
            <person name="Maumus F."/>
            <person name="Michel G."/>
            <person name="Kersting A."/>
            <person name="Lauritano C."/>
            <person name="Lohaus R."/>
            <person name="Toepel M."/>
            <person name="Tonon T."/>
            <person name="Vanneste K."/>
            <person name="Amirebrahimi M."/>
            <person name="Brakel J."/>
            <person name="Bostroem C."/>
            <person name="Chovatia M."/>
            <person name="Grimwood J."/>
            <person name="Jenkins J.W."/>
            <person name="Jueterbock A."/>
            <person name="Mraz A."/>
            <person name="Stam W.T."/>
            <person name="Tice H."/>
            <person name="Bornberg-Bauer E."/>
            <person name="Green P.J."/>
            <person name="Pearson G.A."/>
            <person name="Procaccini G."/>
            <person name="Duarte C.M."/>
            <person name="Schmutz J."/>
            <person name="Reusch T.B.H."/>
            <person name="Van de Peer Y."/>
        </authorList>
    </citation>
    <scope>NUCLEOTIDE SEQUENCE [LARGE SCALE GENOMIC DNA]</scope>
    <source>
        <strain evidence="2">cv. Finnish</strain>
    </source>
</reference>
<accession>A0A0K9PE38</accession>
<dbReference type="AlphaFoldDB" id="A0A0K9PE38"/>
<proteinExistence type="predicted"/>